<protein>
    <recommendedName>
        <fullName evidence="6">TIR domain-containing protein</fullName>
    </recommendedName>
</protein>
<dbReference type="InterPro" id="IPR049052">
    <property type="entry name" value="nSTAND1"/>
</dbReference>
<evidence type="ECO:0000313" key="5">
    <source>
        <dbReference type="Proteomes" id="UP000466514"/>
    </source>
</evidence>
<feature type="domain" description="TIR" evidence="2">
    <location>
        <begin position="4"/>
        <end position="115"/>
    </location>
</feature>
<dbReference type="Gene3D" id="3.40.50.300">
    <property type="entry name" value="P-loop containing nucleotide triphosphate hydrolases"/>
    <property type="match status" value="1"/>
</dbReference>
<dbReference type="InterPro" id="IPR000157">
    <property type="entry name" value="TIR_dom"/>
</dbReference>
<gene>
    <name evidence="4" type="ORF">MPSYJ_55460</name>
</gene>
<reference evidence="4 5" key="1">
    <citation type="journal article" date="2019" name="Emerg. Microbes Infect.">
        <title>Comprehensive subspecies identification of 175 nontuberculous mycobacteria species based on 7547 genomic profiles.</title>
        <authorList>
            <person name="Matsumoto Y."/>
            <person name="Kinjo T."/>
            <person name="Motooka D."/>
            <person name="Nabeya D."/>
            <person name="Jung N."/>
            <person name="Uechi K."/>
            <person name="Horii T."/>
            <person name="Iida T."/>
            <person name="Fujita J."/>
            <person name="Nakamura S."/>
        </authorList>
    </citation>
    <scope>NUCLEOTIDE SEQUENCE [LARGE SCALE GENOMIC DNA]</scope>
    <source>
        <strain evidence="4 5">JCM 13323</strain>
    </source>
</reference>
<accession>A0A7I7MIV8</accession>
<feature type="compositionally biased region" description="Basic residues" evidence="1">
    <location>
        <begin position="713"/>
        <end position="723"/>
    </location>
</feature>
<evidence type="ECO:0000259" key="2">
    <source>
        <dbReference type="Pfam" id="PF13676"/>
    </source>
</evidence>
<dbReference type="SUPFAM" id="SSF52540">
    <property type="entry name" value="P-loop containing nucleoside triphosphate hydrolases"/>
    <property type="match status" value="1"/>
</dbReference>
<organism evidence="4 5">
    <name type="scientific">Mycolicibacterium psychrotolerans</name>
    <dbReference type="NCBI Taxonomy" id="216929"/>
    <lineage>
        <taxon>Bacteria</taxon>
        <taxon>Bacillati</taxon>
        <taxon>Actinomycetota</taxon>
        <taxon>Actinomycetes</taxon>
        <taxon>Mycobacteriales</taxon>
        <taxon>Mycobacteriaceae</taxon>
        <taxon>Mycolicibacterium</taxon>
    </lineage>
</organism>
<feature type="region of interest" description="Disordered" evidence="1">
    <location>
        <begin position="700"/>
        <end position="723"/>
    </location>
</feature>
<dbReference type="EMBL" id="AP022574">
    <property type="protein sequence ID" value="BBX72085.1"/>
    <property type="molecule type" value="Genomic_DNA"/>
</dbReference>
<dbReference type="Gene3D" id="3.40.50.10140">
    <property type="entry name" value="Toll/interleukin-1 receptor homology (TIR) domain"/>
    <property type="match status" value="1"/>
</dbReference>
<dbReference type="KEGG" id="mpsc:MPSYJ_55460"/>
<dbReference type="AlphaFoldDB" id="A0A7I7MIV8"/>
<keyword evidence="5" id="KW-1185">Reference proteome</keyword>
<dbReference type="GO" id="GO:0007165">
    <property type="term" value="P:signal transduction"/>
    <property type="evidence" value="ECO:0007669"/>
    <property type="project" value="InterPro"/>
</dbReference>
<dbReference type="InterPro" id="IPR027417">
    <property type="entry name" value="P-loop_NTPase"/>
</dbReference>
<evidence type="ECO:0000313" key="4">
    <source>
        <dbReference type="EMBL" id="BBX72085.1"/>
    </source>
</evidence>
<dbReference type="InterPro" id="IPR035897">
    <property type="entry name" value="Toll_tir_struct_dom_sf"/>
</dbReference>
<evidence type="ECO:0000259" key="3">
    <source>
        <dbReference type="Pfam" id="PF20703"/>
    </source>
</evidence>
<sequence>MPRIFLSHSRRDNRQAIALRQWLIEQNPPLAEEIYLDLDADTGIQGGQRWKEALRQASSRCEAVICLLSPNWEDSPECRTEYRFAEYLNKRIFTVLIAPLAGDDPTREWQQIDLCSAGSVTNIAVDDGGFVNFSSEGLHRLRQGIIGSGIAADSFGWPPADDPRRAPYRGWEPLEAADAAIFFGRDAEILRGLDALRRMRRTKVETVFAILGPSGTGKSSFLRAGLLPRVIRDDREFVVLDIVRPQSSVLTGDTGLARAIHAARSRLDLTDPTLGAIKQACTAAGVGALEALLREIQHAASARLLVEKGELPLPTVVLPVDQAEELFSVDAGPEAQRFLDLIAALGTASGDATNGGGLGLIVALTIRTDRYVALQTAPQLSALHTIVFDELKPMPRTQFKEVITGPAERATQGGYPLLIDEALVNQLLEDCTEGADTLPLLALTLARLYEDYADTGAGNATVRTLTLAHYESMGGMRSVVGSEIDKLLSGDSRTRAAEYRSLRSAFVPWLTTVNPENDQPVRRLARWADLPEDSRPLIEKFVRARLLMRDDRAGEITVEVALESLLRQWDELAVWLSDAREQLKAADSLGTAAHAWRSNDRDDAWLLQELDSPKPRPSPATVIFASAFRVSATTSMPRRNVRTRTRKLRGDCGKRKSWPPRSWLLLKRRRASKHRPMPRCYGSVRVCCVPCWRSRWSWPSSRLPGSSQPFRPRTARTRRPTTR</sequence>
<dbReference type="SUPFAM" id="SSF52200">
    <property type="entry name" value="Toll/Interleukin receptor TIR domain"/>
    <property type="match status" value="1"/>
</dbReference>
<dbReference type="Pfam" id="PF13676">
    <property type="entry name" value="TIR_2"/>
    <property type="match status" value="1"/>
</dbReference>
<evidence type="ECO:0008006" key="6">
    <source>
        <dbReference type="Google" id="ProtNLM"/>
    </source>
</evidence>
<feature type="domain" description="Novel STAND NTPase 1" evidence="3">
    <location>
        <begin position="167"/>
        <end position="603"/>
    </location>
</feature>
<dbReference type="RefSeq" id="WP_163727502.1">
    <property type="nucleotide sequence ID" value="NZ_AP022574.1"/>
</dbReference>
<name>A0A7I7MIV8_9MYCO</name>
<proteinExistence type="predicted"/>
<dbReference type="Pfam" id="PF20703">
    <property type="entry name" value="nSTAND1"/>
    <property type="match status" value="1"/>
</dbReference>
<dbReference type="Proteomes" id="UP000466514">
    <property type="component" value="Chromosome"/>
</dbReference>
<evidence type="ECO:0000256" key="1">
    <source>
        <dbReference type="SAM" id="MobiDB-lite"/>
    </source>
</evidence>